<organism evidence="2 3">
    <name type="scientific">Natrinema versiforme</name>
    <dbReference type="NCBI Taxonomy" id="88724"/>
    <lineage>
        <taxon>Archaea</taxon>
        <taxon>Methanobacteriati</taxon>
        <taxon>Methanobacteriota</taxon>
        <taxon>Stenosarchaea group</taxon>
        <taxon>Halobacteria</taxon>
        <taxon>Halobacteriales</taxon>
        <taxon>Natrialbaceae</taxon>
        <taxon>Natrinema</taxon>
    </lineage>
</organism>
<dbReference type="OrthoDB" id="377545at2157"/>
<keyword evidence="1" id="KW-1133">Transmembrane helix</keyword>
<evidence type="ECO:0000313" key="2">
    <source>
        <dbReference type="EMBL" id="QCS43892.1"/>
    </source>
</evidence>
<keyword evidence="1" id="KW-0812">Transmembrane</keyword>
<keyword evidence="2" id="KW-0645">Protease</keyword>
<feature type="transmembrane region" description="Helical" evidence="1">
    <location>
        <begin position="12"/>
        <end position="36"/>
    </location>
</feature>
<proteinExistence type="predicted"/>
<dbReference type="SUPFAM" id="SSF49464">
    <property type="entry name" value="Carboxypeptidase regulatory domain-like"/>
    <property type="match status" value="1"/>
</dbReference>
<accession>A0A4P8WL99</accession>
<dbReference type="RefSeq" id="WP_138246342.1">
    <property type="nucleotide sequence ID" value="NZ_CP040330.1"/>
</dbReference>
<name>A0A4P8WL99_9EURY</name>
<dbReference type="GeneID" id="40266933"/>
<dbReference type="InterPro" id="IPR008969">
    <property type="entry name" value="CarboxyPept-like_regulatory"/>
</dbReference>
<evidence type="ECO:0000313" key="3">
    <source>
        <dbReference type="Proteomes" id="UP000302218"/>
    </source>
</evidence>
<dbReference type="Proteomes" id="UP000302218">
    <property type="component" value="Chromosome"/>
</dbReference>
<dbReference type="AlphaFoldDB" id="A0A4P8WL99"/>
<evidence type="ECO:0000256" key="1">
    <source>
        <dbReference type="SAM" id="Phobius"/>
    </source>
</evidence>
<dbReference type="GO" id="GO:0004180">
    <property type="term" value="F:carboxypeptidase activity"/>
    <property type="evidence" value="ECO:0007669"/>
    <property type="project" value="UniProtKB-KW"/>
</dbReference>
<sequence length="193" mass="21352">MISIKNAIWRIIQLTIAVILGSIIVNLLGIGGIAVAQDTGYYEDAEMHTFDDQIVDSDGNPVVDARVTFRDYEIAGLGTNQEIFYEDYNGYEWSTTTDSNGAFSIDIPYECTGSNCEINEGIVLINIEGGEEVVGSFQATSMESESDLTWIADYRYDSDDSSNGVDSVTEFEFSSTPTWFQSFLPADMISARY</sequence>
<dbReference type="KEGG" id="nvr:FEJ81_16630"/>
<dbReference type="EMBL" id="CP040330">
    <property type="protein sequence ID" value="QCS43892.1"/>
    <property type="molecule type" value="Genomic_DNA"/>
</dbReference>
<reference evidence="3" key="1">
    <citation type="submission" date="2019-05" db="EMBL/GenBank/DDBJ databases">
        <title>Genome sequence and methylation pattern of the halophilic Archaeon Natrinema versiforme BOL5-4.</title>
        <authorList>
            <person name="DasSarma P."/>
            <person name="Anton B.P."/>
            <person name="DasSarma S.L."/>
            <person name="Martinez F.L."/>
            <person name="Guzman D."/>
            <person name="Roberts R.J."/>
            <person name="DasSarma S."/>
        </authorList>
    </citation>
    <scope>NUCLEOTIDE SEQUENCE [LARGE SCALE GENOMIC DNA]</scope>
    <source>
        <strain evidence="3">BOL5-4</strain>
    </source>
</reference>
<gene>
    <name evidence="2" type="ORF">FEJ81_16630</name>
</gene>
<keyword evidence="2" id="KW-0378">Hydrolase</keyword>
<keyword evidence="2" id="KW-0121">Carboxypeptidase</keyword>
<keyword evidence="1" id="KW-0472">Membrane</keyword>
<protein>
    <submittedName>
        <fullName evidence="2">Carboxypeptidase regulatory-like domain-containing protein</fullName>
    </submittedName>
</protein>